<dbReference type="Proteomes" id="UP000320948">
    <property type="component" value="Unassembled WGS sequence"/>
</dbReference>
<sequence>MIPSANGVPTQHPHLRLAATTDTPLKSQKIRILAKLRFISLGNRAKPPVAKANDILTRELTQYLDANLGDFNCCNSLVVTEIQDIESSSNMNTCPVYAYAYLNTQQVDERSHLRDVLKEAHASLDMLSTKLEEKPDWRLFYIKPYLAPLQGQGFSPWLHNAIVTADVNSTLTL</sequence>
<proteinExistence type="predicted"/>
<dbReference type="EMBL" id="VAFM01000001">
    <property type="protein sequence ID" value="TKW61538.1"/>
    <property type="molecule type" value="Genomic_DNA"/>
</dbReference>
<evidence type="ECO:0000313" key="3">
    <source>
        <dbReference type="Proteomes" id="UP000320948"/>
    </source>
</evidence>
<gene>
    <name evidence="2" type="ORF">DI628_02635</name>
</gene>
<evidence type="ECO:0000313" key="2">
    <source>
        <dbReference type="EMBL" id="TKW61538.1"/>
    </source>
</evidence>
<name>A0A6N4REN7_BLAVI</name>
<reference evidence="2 3" key="1">
    <citation type="journal article" date="2017" name="Nat. Commun.">
        <title>In situ click chemistry generation of cyclooxygenase-2 inhibitors.</title>
        <authorList>
            <person name="Bhardwaj A."/>
            <person name="Kaur J."/>
            <person name="Wuest M."/>
            <person name="Wuest F."/>
        </authorList>
    </citation>
    <scope>NUCLEOTIDE SEQUENCE [LARGE SCALE GENOMIC DNA]</scope>
    <source>
        <strain evidence="2">S2_018_000_R2_106</strain>
    </source>
</reference>
<accession>A0A6N4REN7</accession>
<feature type="region of interest" description="Disordered" evidence="1">
    <location>
        <begin position="1"/>
        <end position="20"/>
    </location>
</feature>
<comment type="caution">
    <text evidence="2">The sequence shown here is derived from an EMBL/GenBank/DDBJ whole genome shotgun (WGS) entry which is preliminary data.</text>
</comment>
<organism evidence="2 3">
    <name type="scientific">Blastochloris viridis</name>
    <name type="common">Rhodopseudomonas viridis</name>
    <dbReference type="NCBI Taxonomy" id="1079"/>
    <lineage>
        <taxon>Bacteria</taxon>
        <taxon>Pseudomonadati</taxon>
        <taxon>Pseudomonadota</taxon>
        <taxon>Alphaproteobacteria</taxon>
        <taxon>Hyphomicrobiales</taxon>
        <taxon>Blastochloridaceae</taxon>
        <taxon>Blastochloris</taxon>
    </lineage>
</organism>
<dbReference type="AlphaFoldDB" id="A0A6N4REN7"/>
<evidence type="ECO:0000256" key="1">
    <source>
        <dbReference type="SAM" id="MobiDB-lite"/>
    </source>
</evidence>
<protein>
    <submittedName>
        <fullName evidence="2">Uncharacterized protein</fullName>
    </submittedName>
</protein>